<gene>
    <name evidence="1" type="ORF">pEaSNUABM5_00028</name>
</gene>
<dbReference type="EMBL" id="MW366843">
    <property type="protein sequence ID" value="QQO90170.1"/>
    <property type="molecule type" value="Genomic_DNA"/>
</dbReference>
<sequence>MTQRYETEQQAAVAVAEARGWRQEERWSVCWASECQFWMDGDREVVEVDDYLPFLPESIIAYMHQYSLNIKPVHRLIQGRTVRLWQVMSNGNYQKRFESPYMWDAVAQWLVGHYEFTAILKQKVDLL</sequence>
<protein>
    <submittedName>
        <fullName evidence="1">Uncharacterized protein</fullName>
    </submittedName>
</protein>
<evidence type="ECO:0000313" key="2">
    <source>
        <dbReference type="Proteomes" id="UP000596123"/>
    </source>
</evidence>
<organism evidence="1 2">
    <name type="scientific">Erwinia phage pEa_SNUABM_5</name>
    <dbReference type="NCBI Taxonomy" id="2797313"/>
    <lineage>
        <taxon>Viruses</taxon>
        <taxon>Duplodnaviria</taxon>
        <taxon>Heunggongvirae</taxon>
        <taxon>Uroviricota</taxon>
        <taxon>Caudoviricetes</taxon>
        <taxon>Rivsvirus</taxon>
        <taxon>Rivsvirus SNUABM5</taxon>
    </lineage>
</organism>
<reference evidence="1 2" key="1">
    <citation type="submission" date="2020-12" db="EMBL/GenBank/DDBJ databases">
        <title>Complete genome sequence of Erwinia phage pEa_SNUABM_5.</title>
        <authorList>
            <person name="Kim S.G."/>
            <person name="Lee S.B."/>
            <person name="Kwon J."/>
            <person name="Park S.C."/>
        </authorList>
    </citation>
    <scope>NUCLEOTIDE SEQUENCE [LARGE SCALE GENOMIC DNA]</scope>
</reference>
<evidence type="ECO:0000313" key="1">
    <source>
        <dbReference type="EMBL" id="QQO90170.1"/>
    </source>
</evidence>
<dbReference type="Proteomes" id="UP000596123">
    <property type="component" value="Segment"/>
</dbReference>
<proteinExistence type="predicted"/>
<accession>A0A7T8EPA5</accession>
<keyword evidence="2" id="KW-1185">Reference proteome</keyword>
<name>A0A7T8EPA5_9CAUD</name>